<dbReference type="Pfam" id="PF22548">
    <property type="entry name" value="AEP-TOTE"/>
    <property type="match status" value="1"/>
</dbReference>
<reference evidence="2" key="1">
    <citation type="journal article" date="2014" name="Front. Microbiol.">
        <title>High frequency of phylogenetically diverse reductive dehalogenase-homologous genes in deep subseafloor sedimentary metagenomes.</title>
        <authorList>
            <person name="Kawai M."/>
            <person name="Futagami T."/>
            <person name="Toyoda A."/>
            <person name="Takaki Y."/>
            <person name="Nishi S."/>
            <person name="Hori S."/>
            <person name="Arai W."/>
            <person name="Tsubouchi T."/>
            <person name="Morono Y."/>
            <person name="Uchiyama I."/>
            <person name="Ito T."/>
            <person name="Fujiyama A."/>
            <person name="Inagaki F."/>
            <person name="Takami H."/>
        </authorList>
    </citation>
    <scope>NUCLEOTIDE SEQUENCE</scope>
    <source>
        <strain evidence="2">Expedition CK06-06</strain>
    </source>
</reference>
<feature type="domain" description="TOTE conflict system primase" evidence="1">
    <location>
        <begin position="30"/>
        <end position="77"/>
    </location>
</feature>
<evidence type="ECO:0000259" key="1">
    <source>
        <dbReference type="Pfam" id="PF22548"/>
    </source>
</evidence>
<feature type="non-terminal residue" evidence="2">
    <location>
        <position position="84"/>
    </location>
</feature>
<comment type="caution">
    <text evidence="2">The sequence shown here is derived from an EMBL/GenBank/DDBJ whole genome shotgun (WGS) entry which is preliminary data.</text>
</comment>
<dbReference type="EMBL" id="BARS01003261">
    <property type="protein sequence ID" value="GAF80112.1"/>
    <property type="molecule type" value="Genomic_DNA"/>
</dbReference>
<dbReference type="InterPro" id="IPR054347">
    <property type="entry name" value="TOTE_primase"/>
</dbReference>
<protein>
    <recommendedName>
        <fullName evidence="1">TOTE conflict system primase domain-containing protein</fullName>
    </recommendedName>
</protein>
<sequence>MNAETVKQFATIFRGRTDAWGALHGECVHEKLTLDHYRRQLTGEKSLGIYPLRPGDTCYWGVVDFDNNDVEAARQLMSALYDLG</sequence>
<proteinExistence type="predicted"/>
<dbReference type="AlphaFoldDB" id="X0SW20"/>
<gene>
    <name evidence="2" type="ORF">S01H1_06301</name>
</gene>
<accession>X0SW20</accession>
<evidence type="ECO:0000313" key="2">
    <source>
        <dbReference type="EMBL" id="GAF80112.1"/>
    </source>
</evidence>
<organism evidence="2">
    <name type="scientific">marine sediment metagenome</name>
    <dbReference type="NCBI Taxonomy" id="412755"/>
    <lineage>
        <taxon>unclassified sequences</taxon>
        <taxon>metagenomes</taxon>
        <taxon>ecological metagenomes</taxon>
    </lineage>
</organism>
<name>X0SW20_9ZZZZ</name>